<dbReference type="Pfam" id="PF01390">
    <property type="entry name" value="SEA"/>
    <property type="match status" value="1"/>
</dbReference>
<feature type="compositionally biased region" description="Low complexity" evidence="2">
    <location>
        <begin position="816"/>
        <end position="844"/>
    </location>
</feature>
<feature type="compositionally biased region" description="Polar residues" evidence="2">
    <location>
        <begin position="2740"/>
        <end position="2751"/>
    </location>
</feature>
<dbReference type="CDD" id="cd00054">
    <property type="entry name" value="EGF_CA"/>
    <property type="match status" value="1"/>
</dbReference>
<keyword evidence="3" id="KW-1133">Transmembrane helix</keyword>
<dbReference type="PROSITE" id="PS00022">
    <property type="entry name" value="EGF_1"/>
    <property type="match status" value="1"/>
</dbReference>
<feature type="compositionally biased region" description="Low complexity" evidence="2">
    <location>
        <begin position="961"/>
        <end position="976"/>
    </location>
</feature>
<dbReference type="CDD" id="cd09631">
    <property type="entry name" value="DOMON_DOH"/>
    <property type="match status" value="7"/>
</dbReference>
<dbReference type="PROSITE" id="PS01186">
    <property type="entry name" value="EGF_2"/>
    <property type="match status" value="1"/>
</dbReference>
<feature type="domain" description="SEA" evidence="4">
    <location>
        <begin position="2504"/>
        <end position="2619"/>
    </location>
</feature>
<dbReference type="STRING" id="947166.A0A1D1VX13"/>
<name>A0A1D1VX13_RAMVA</name>
<feature type="compositionally biased region" description="Low complexity" evidence="2">
    <location>
        <begin position="1591"/>
        <end position="1615"/>
    </location>
</feature>
<evidence type="ECO:0008006" key="9">
    <source>
        <dbReference type="Google" id="ProtNLM"/>
    </source>
</evidence>
<feature type="domain" description="DOMON" evidence="6">
    <location>
        <begin position="1896"/>
        <end position="2015"/>
    </location>
</feature>
<dbReference type="InterPro" id="IPR000742">
    <property type="entry name" value="EGF"/>
</dbReference>
<evidence type="ECO:0000256" key="3">
    <source>
        <dbReference type="SAM" id="Phobius"/>
    </source>
</evidence>
<dbReference type="SUPFAM" id="SSF82671">
    <property type="entry name" value="SEA domain"/>
    <property type="match status" value="1"/>
</dbReference>
<dbReference type="Gene3D" id="2.60.40.1210">
    <property type="entry name" value="Cellobiose dehydrogenase, cytochrome domain"/>
    <property type="match status" value="4"/>
</dbReference>
<evidence type="ECO:0000313" key="8">
    <source>
        <dbReference type="Proteomes" id="UP000186922"/>
    </source>
</evidence>
<evidence type="ECO:0000313" key="7">
    <source>
        <dbReference type="EMBL" id="GAV04328.1"/>
    </source>
</evidence>
<feature type="region of interest" description="Disordered" evidence="2">
    <location>
        <begin position="1576"/>
        <end position="1616"/>
    </location>
</feature>
<feature type="domain" description="DOMON" evidence="6">
    <location>
        <begin position="2350"/>
        <end position="2470"/>
    </location>
</feature>
<dbReference type="PROSITE" id="PS50836">
    <property type="entry name" value="DOMON"/>
    <property type="match status" value="7"/>
</dbReference>
<keyword evidence="3" id="KW-0812">Transmembrane</keyword>
<dbReference type="Proteomes" id="UP000186922">
    <property type="component" value="Unassembled WGS sequence"/>
</dbReference>
<comment type="caution">
    <text evidence="7">The sequence shown here is derived from an EMBL/GenBank/DDBJ whole genome shotgun (WGS) entry which is preliminary data.</text>
</comment>
<evidence type="ECO:0000259" key="6">
    <source>
        <dbReference type="PROSITE" id="PS50836"/>
    </source>
</evidence>
<feature type="region of interest" description="Disordered" evidence="2">
    <location>
        <begin position="1175"/>
        <end position="1203"/>
    </location>
</feature>
<dbReference type="SMART" id="SM00664">
    <property type="entry name" value="DoH"/>
    <property type="match status" value="7"/>
</dbReference>
<feature type="region of interest" description="Disordered" evidence="2">
    <location>
        <begin position="1418"/>
        <end position="1441"/>
    </location>
</feature>
<feature type="transmembrane region" description="Helical" evidence="3">
    <location>
        <begin position="2649"/>
        <end position="2672"/>
    </location>
</feature>
<feature type="region of interest" description="Disordered" evidence="2">
    <location>
        <begin position="2807"/>
        <end position="2827"/>
    </location>
</feature>
<feature type="domain" description="EGF-like" evidence="5">
    <location>
        <begin position="221"/>
        <end position="262"/>
    </location>
</feature>
<dbReference type="PANTHER" id="PTHR46901:SF2">
    <property type="entry name" value="GH04942P"/>
    <property type="match status" value="1"/>
</dbReference>
<evidence type="ECO:0000259" key="4">
    <source>
        <dbReference type="PROSITE" id="PS50024"/>
    </source>
</evidence>
<gene>
    <name evidence="7" type="primary">RvY_14625-1</name>
    <name evidence="7" type="synonym">RvY_14625.1</name>
    <name evidence="7" type="ORF">RvY_14625</name>
</gene>
<feature type="compositionally biased region" description="Low complexity" evidence="2">
    <location>
        <begin position="2086"/>
        <end position="2097"/>
    </location>
</feature>
<dbReference type="PANTHER" id="PTHR46901">
    <property type="entry name" value="GH04942P"/>
    <property type="match status" value="1"/>
</dbReference>
<dbReference type="Gene3D" id="2.10.25.10">
    <property type="entry name" value="Laminin"/>
    <property type="match status" value="1"/>
</dbReference>
<sequence>MRKLSRIFRWNFFINKADWILMKWIIDFLIAVLLNSTPTSHVSAHVVLTYPPARKYALDFLDNVHSPEPCGMPKGLSEPTFLQVGSEIEVTWHSAYPDEGGYAIELLDENYDRVSQLFPVLAGREPRTSVSFENIWPNTTSQTITLPKNVSCDKCTLRITRQARQWENVSRELEGYVFRSCADVNIVDQVDNSQKCSSHGSWTVQQKCNCDDLYTGNVCQYKEICLKEADCNFRGKCIDSGSNSHPKKRCNCLPGWQGRNCSRESFLKTKVFNKALFTHYKLADGFDLYWKIDKNLAEIEFAVQSKSSSWIAIGWRPLTLTGECRQQFPKLANETYSPHGASLLAKELTMDDSEFEAIRPRSGKVSEELDEPLAIRPRREVMAVPQNVTLLDPAVLFNNASEELHPMDCTDIVIGFARNGFGQVQDSYTRDRSTPQDDSFYGGMDNLIGSIAFEEDGVTIMRFKRALAAVDPADHSFLNSPMHVIFARGQEKGSFHHYPPLSMEADNKSLTEFYKPDDLRYHGAGANNRGVALINFFDEKNELATLQSPCVGEWKAPLNCVGVACQYKARWEFLEDSDSIYFNIQAKAKDRWIGIGFNGEENHMPGSDIIIGWVDDDGRVQLTDRHADGHRTPILDKKQDLQNIAGSVDSNFMTIEFTRLRVTNDTNDFQFHDEKCAFFLFPVNGGKFDKYSGVMSKHEFIPTVLPNKVCVQSCRVNGTSIGGSPAALLHDAASEVPSAELENSSLIVPQDRADGEALVVINTTATTVATSVSSSTLATTTSLTSIATTPSGLSNLPGPSIQLPPAVKRFLSRGNSYPVSPTSTTSSPPIKSPPATTQGDITTSSTVTAAVPVSTSAASTTSWMTLPSTTTLPTTKFSSTLAFLDIATTSAITTTTTAPSTTQSTRIIFFGPAASTAPAKGPIALSTTTTTPVTSTARTLIVATTTSTGRPIVTQNLSVTMPTVTTPPTTGAPSVTGISNSEPGGNWTQCYGQWRFPPDCTPANCEYVIMWEYEPSADDIHFYIRSSHPDRWTGVGFSPNAAMPHSDVIFGFVTPDGNVTITDGTTEGHYPPIKSSPSMLTNIAGRVKDGKVELSFTRPRGFDINRYAMFGVREQDCPHFLFPVEGGPFDSTTGFILKHAKTPKISRHRICVKQCSAEDPPAPFTLPRLSEPIAAPLTAPTTPPSVLTTTQSTTTTTEEETTTTQLPVIEGTPCRAIFSFPRDCNTSTCVYVAQWDYLPPTDEINFVIQSNRLNTWTGIGFSDSGEMPYSDMAIGWVNGDGRPTISDRWSTTYAEPQRDFQQDLTHLGGTLRYGTQIVTFTRKRQTGDERDYQFSDTSCPYLIFPVFGGTYDDASEIIDKHEVTPVVSDQRICIRACRQRTTLPPSLDSSAAVLANSSSPVLSTFDQKLLVINPAQLTEAGMTPPPTTTRRPTGAFSNAGSTKTGLVISSVALDGSKTQSPSSASLTYRKKSLQPNSTISIGSSSPATSFVTTTTALPSPEEMLRVMLLQAGLNNVAVQIPANDQPPRFVTAMTPLPGNASSRATANAGGASTTFGVTKSGIEFVVTYPATTVASRSDIPQGNRLGSVPENNNSQNSSALLGSSAQASKPSGSSAVDEAMSQAQLLALAGMVIGNSTLLPPNLTPPPGSVQIGVVLSSPPDVRQESDISVLSSGNSPIEPIVNQNTRVKSSETVVTGFNLGQTPTAGELLVRAKSQNPSIGPLPAASGSPPPAISMTPEQMLQALLKESGMGEVKVEGVDTSPAANSKEPSAPVSGRIRNNAPLRDRHDTVPAAPTRYGAEKQRSRLGGSSGSLGASGSAPVPSIVRFSTALPPVQQKAEVFISAASDRVSSPSGPAPAAQASGLVALANDQGTIGDNEDCGGIFKYPSGCIKEACAYVATWRPGSSVDEIEFSIETDRPDLWSAIGFSDDKLMKGSDIIYGFIRTNGMPRLVEAFAADYMAPVRDFRNEIRVIDGGRTGNRAFFHFARKLTTRNPNNFDFGNGRCPFFKFPVLGGSFDPNTLMIDKHQRTPIVSPTRICLKSCTAPRVTKPPGKVLMVPPTVPSVVRPVQEPVGSGSVERPVVTSASAKNASSNSSPDGSVLSCVGEFRFPDGCTPSTCEYVAQWEYVGPTDEIKFNVISSRPDEWTGIGFNDKRQMPGADILYGWVDPDTAKPTLVDASASAYVTPTRDLRQDGKNVTGKRLDQIMSLSFTRKRSTNDDKDYQFTDQKCPYFVFPIRGGEYDPGSMMIMKHKSTPMVSTSRVCITSACAPATLPPPSALSTPPPNDSLRGPVLMTDLANSNATARESPTTTLPPPPRTKAVVLPPDPFSYMPCEGQWRYPENCVEPNCIYVASWNYLDDADAIRFVVKAKATGWTGIGFNDDMMMAGTDAIIGWVTSKNTVVVTDRHAEGNSGAPMADEQTVYDVGGRREDGYQIIEFTRKRDTQDPNGQHYVFGDQKCPFFIFPVVGGGYDSYGGIQAHSLKAKPKISPQRICVRSCNIDVPRRMVVSFRIVDRSWSPELESRQTAAFKKLEAELADPLGKLFGNTPGYRGSRVIAFRPGSVVADVEIAIDPTANQTSVAGAKIIKMILMNQVQQKQQIGLFAVDPASLSISNAEQIVLSSGTTARTDVVSQSTSNKAPESEVRTYAIIGGVVGLIAILLFLAFGKVWYDRKARLERRLQREQKPGVPARQALVAIGPPQYPRRQSRSSSIEPVRSEGHGQSPSIFPMPTGMRNGSRPDSSLTRTSSANPPPDYYDNDSNGKVSRKTRRTAIADEHPLHRLSTNESDRTFTTYSSDQSRHINRKKTQDALQEWDRVDDSDYKRPPDFYFMPSQRRWTQVPQTFQ</sequence>
<dbReference type="Gene3D" id="3.30.70.960">
    <property type="entry name" value="SEA domain"/>
    <property type="match status" value="1"/>
</dbReference>
<dbReference type="OrthoDB" id="188511at2759"/>
<feature type="domain" description="DOMON" evidence="6">
    <location>
        <begin position="367"/>
        <end position="489"/>
    </location>
</feature>
<dbReference type="Pfam" id="PF03351">
    <property type="entry name" value="DOMON"/>
    <property type="match status" value="7"/>
</dbReference>
<feature type="compositionally biased region" description="Basic and acidic residues" evidence="2">
    <location>
        <begin position="2815"/>
        <end position="2827"/>
    </location>
</feature>
<proteinExistence type="predicted"/>
<feature type="disulfide bond" evidence="1">
    <location>
        <begin position="252"/>
        <end position="261"/>
    </location>
</feature>
<feature type="region of interest" description="Disordered" evidence="2">
    <location>
        <begin position="812"/>
        <end position="844"/>
    </location>
</feature>
<comment type="caution">
    <text evidence="1">Lacks conserved residue(s) required for the propagation of feature annotation.</text>
</comment>
<accession>A0A1D1VX13</accession>
<dbReference type="InterPro" id="IPR036364">
    <property type="entry name" value="SEA_dom_sf"/>
</dbReference>
<dbReference type="EMBL" id="BDGG01000010">
    <property type="protein sequence ID" value="GAV04328.1"/>
    <property type="molecule type" value="Genomic_DNA"/>
</dbReference>
<feature type="region of interest" description="Disordered" evidence="2">
    <location>
        <begin position="2684"/>
        <end position="2780"/>
    </location>
</feature>
<feature type="region of interest" description="Disordered" evidence="2">
    <location>
        <begin position="2069"/>
        <end position="2099"/>
    </location>
</feature>
<organism evidence="7 8">
    <name type="scientific">Ramazzottius varieornatus</name>
    <name type="common">Water bear</name>
    <name type="synonym">Tardigrade</name>
    <dbReference type="NCBI Taxonomy" id="947166"/>
    <lineage>
        <taxon>Eukaryota</taxon>
        <taxon>Metazoa</taxon>
        <taxon>Ecdysozoa</taxon>
        <taxon>Tardigrada</taxon>
        <taxon>Eutardigrada</taxon>
        <taxon>Parachela</taxon>
        <taxon>Hypsibioidea</taxon>
        <taxon>Ramazzottiidae</taxon>
        <taxon>Ramazzottius</taxon>
    </lineage>
</organism>
<feature type="region of interest" description="Disordered" evidence="2">
    <location>
        <begin position="2302"/>
        <end position="2325"/>
    </location>
</feature>
<feature type="domain" description="DOMON" evidence="6">
    <location>
        <begin position="1005"/>
        <end position="1126"/>
    </location>
</feature>
<reference evidence="7 8" key="1">
    <citation type="journal article" date="2016" name="Nat. Commun.">
        <title>Extremotolerant tardigrade genome and improved radiotolerance of human cultured cells by tardigrade-unique protein.</title>
        <authorList>
            <person name="Hashimoto T."/>
            <person name="Horikawa D.D."/>
            <person name="Saito Y."/>
            <person name="Kuwahara H."/>
            <person name="Kozuka-Hata H."/>
            <person name="Shin-I T."/>
            <person name="Minakuchi Y."/>
            <person name="Ohishi K."/>
            <person name="Motoyama A."/>
            <person name="Aizu T."/>
            <person name="Enomoto A."/>
            <person name="Kondo K."/>
            <person name="Tanaka S."/>
            <person name="Hara Y."/>
            <person name="Koshikawa S."/>
            <person name="Sagara H."/>
            <person name="Miura T."/>
            <person name="Yokobori S."/>
            <person name="Miyagawa K."/>
            <person name="Suzuki Y."/>
            <person name="Kubo T."/>
            <person name="Oyama M."/>
            <person name="Kohara Y."/>
            <person name="Fujiyama A."/>
            <person name="Arakawa K."/>
            <person name="Katayama T."/>
            <person name="Toyoda A."/>
            <person name="Kunieda T."/>
        </authorList>
    </citation>
    <scope>NUCLEOTIDE SEQUENCE [LARGE SCALE GENOMIC DNA]</scope>
    <source>
        <strain evidence="7 8">YOKOZUNA-1</strain>
    </source>
</reference>
<dbReference type="PROSITE" id="PS50024">
    <property type="entry name" value="SEA"/>
    <property type="match status" value="1"/>
</dbReference>
<feature type="domain" description="DOMON" evidence="6">
    <location>
        <begin position="565"/>
        <end position="685"/>
    </location>
</feature>
<dbReference type="PROSITE" id="PS50026">
    <property type="entry name" value="EGF_3"/>
    <property type="match status" value="1"/>
</dbReference>
<keyword evidence="1" id="KW-0245">EGF-like domain</keyword>
<dbReference type="SUPFAM" id="SSF49344">
    <property type="entry name" value="CBD9-like"/>
    <property type="match status" value="3"/>
</dbReference>
<evidence type="ECO:0000256" key="2">
    <source>
        <dbReference type="SAM" id="MobiDB-lite"/>
    </source>
</evidence>
<feature type="region of interest" description="Disordered" evidence="2">
    <location>
        <begin position="1753"/>
        <end position="1820"/>
    </location>
</feature>
<dbReference type="InterPro" id="IPR045266">
    <property type="entry name" value="DOH_DOMON"/>
</dbReference>
<keyword evidence="3" id="KW-0472">Membrane</keyword>
<feature type="domain" description="DOMON" evidence="6">
    <location>
        <begin position="2120"/>
        <end position="2240"/>
    </location>
</feature>
<feature type="region of interest" description="Disordered" evidence="2">
    <location>
        <begin position="961"/>
        <end position="981"/>
    </location>
</feature>
<evidence type="ECO:0000259" key="5">
    <source>
        <dbReference type="PROSITE" id="PS50026"/>
    </source>
</evidence>
<dbReference type="InterPro" id="IPR000082">
    <property type="entry name" value="SEA_dom"/>
</dbReference>
<feature type="domain" description="DOMON" evidence="6">
    <location>
        <begin position="1229"/>
        <end position="1348"/>
    </location>
</feature>
<keyword evidence="1" id="KW-1015">Disulfide bond</keyword>
<dbReference type="InterPro" id="IPR005018">
    <property type="entry name" value="DOMON_domain"/>
</dbReference>
<keyword evidence="8" id="KW-1185">Reference proteome</keyword>
<evidence type="ECO:0000256" key="1">
    <source>
        <dbReference type="PROSITE-ProRule" id="PRU00076"/>
    </source>
</evidence>
<protein>
    <recommendedName>
        <fullName evidence="9">DOMON domain-containing protein</fullName>
    </recommendedName>
</protein>